<dbReference type="GO" id="GO:0006782">
    <property type="term" value="P:protoporphyrinogen IX biosynthetic process"/>
    <property type="evidence" value="ECO:0007669"/>
    <property type="project" value="UniProtKB-UniPathway"/>
</dbReference>
<protein>
    <submittedName>
        <fullName evidence="3">Tetrapyrrole biosynthesis, uroporphyrinogen III synthase</fullName>
    </submittedName>
</protein>
<dbReference type="InterPro" id="IPR036108">
    <property type="entry name" value="4pyrrol_syn_uPrphyn_synt_sf"/>
</dbReference>
<comment type="caution">
    <text evidence="3">The sequence shown here is derived from an EMBL/GenBank/DDBJ whole genome shotgun (WGS) entry which is preliminary data.</text>
</comment>
<dbReference type="STRING" id="71717.A0A4Y7SI63"/>
<reference evidence="3 4" key="1">
    <citation type="journal article" date="2019" name="Nat. Ecol. Evol.">
        <title>Megaphylogeny resolves global patterns of mushroom evolution.</title>
        <authorList>
            <person name="Varga T."/>
            <person name="Krizsan K."/>
            <person name="Foldi C."/>
            <person name="Dima B."/>
            <person name="Sanchez-Garcia M."/>
            <person name="Sanchez-Ramirez S."/>
            <person name="Szollosi G.J."/>
            <person name="Szarkandi J.G."/>
            <person name="Papp V."/>
            <person name="Albert L."/>
            <person name="Andreopoulos W."/>
            <person name="Angelini C."/>
            <person name="Antonin V."/>
            <person name="Barry K.W."/>
            <person name="Bougher N.L."/>
            <person name="Buchanan P."/>
            <person name="Buyck B."/>
            <person name="Bense V."/>
            <person name="Catcheside P."/>
            <person name="Chovatia M."/>
            <person name="Cooper J."/>
            <person name="Damon W."/>
            <person name="Desjardin D."/>
            <person name="Finy P."/>
            <person name="Geml J."/>
            <person name="Haridas S."/>
            <person name="Hughes K."/>
            <person name="Justo A."/>
            <person name="Karasinski D."/>
            <person name="Kautmanova I."/>
            <person name="Kiss B."/>
            <person name="Kocsube S."/>
            <person name="Kotiranta H."/>
            <person name="LaButti K.M."/>
            <person name="Lechner B.E."/>
            <person name="Liimatainen K."/>
            <person name="Lipzen A."/>
            <person name="Lukacs Z."/>
            <person name="Mihaltcheva S."/>
            <person name="Morgado L.N."/>
            <person name="Niskanen T."/>
            <person name="Noordeloos M.E."/>
            <person name="Ohm R.A."/>
            <person name="Ortiz-Santana B."/>
            <person name="Ovrebo C."/>
            <person name="Racz N."/>
            <person name="Riley R."/>
            <person name="Savchenko A."/>
            <person name="Shiryaev A."/>
            <person name="Soop K."/>
            <person name="Spirin V."/>
            <person name="Szebenyi C."/>
            <person name="Tomsovsky M."/>
            <person name="Tulloss R.E."/>
            <person name="Uehling J."/>
            <person name="Grigoriev I.V."/>
            <person name="Vagvolgyi C."/>
            <person name="Papp T."/>
            <person name="Martin F.M."/>
            <person name="Miettinen O."/>
            <person name="Hibbett D.S."/>
            <person name="Nagy L.G."/>
        </authorList>
    </citation>
    <scope>NUCLEOTIDE SEQUENCE [LARGE SCALE GENOMIC DNA]</scope>
    <source>
        <strain evidence="3 4">FP101781</strain>
    </source>
</reference>
<sequence length="284" mass="31099">MLRPAILFKEPTADSSYENTLRENGYIAKCVPVLHTVHINIDGLVEYLSNAKEVGIYGIIVTSKRSCESFGKAMARLCSGFGISVAPEAPLAYLSSIPFYVVGEATAAAVQEIQLRFKSNGFSCALIRGEQSGTGEQLGRFITDHYDGHGMGKLLYLTGDKNRDTVPSILAENNIPFQALQVYETRQRTDFEVLLDQVVDSLYAEPTPEPWWTVFFAPSTAKFAMPSARKCLSSRNISSRIATIGPVTTCAIEKAAGSIVQVTAPKPDALYLAEAIRTFDDQKR</sequence>
<feature type="domain" description="Tetrapyrrole biosynthesis uroporphyrinogen III synthase" evidence="1">
    <location>
        <begin position="16"/>
        <end position="268"/>
    </location>
</feature>
<evidence type="ECO:0000313" key="3">
    <source>
        <dbReference type="EMBL" id="TEB21452.1"/>
    </source>
</evidence>
<evidence type="ECO:0000313" key="4">
    <source>
        <dbReference type="Proteomes" id="UP000298030"/>
    </source>
</evidence>
<dbReference type="GO" id="GO:0004852">
    <property type="term" value="F:uroporphyrinogen-III synthase activity"/>
    <property type="evidence" value="ECO:0007669"/>
    <property type="project" value="InterPro"/>
</dbReference>
<proteinExistence type="predicted"/>
<evidence type="ECO:0000313" key="2">
    <source>
        <dbReference type="EMBL" id="TEB18241.1"/>
    </source>
</evidence>
<dbReference type="AlphaFoldDB" id="A0A4Y7SI63"/>
<dbReference type="Proteomes" id="UP000298030">
    <property type="component" value="Unassembled WGS sequence"/>
</dbReference>
<accession>A0A4Y7SI63</accession>
<evidence type="ECO:0000259" key="1">
    <source>
        <dbReference type="Pfam" id="PF02602"/>
    </source>
</evidence>
<dbReference type="Pfam" id="PF02602">
    <property type="entry name" value="HEM4"/>
    <property type="match status" value="1"/>
</dbReference>
<dbReference type="UniPathway" id="UPA00251">
    <property type="reaction ID" value="UER00320"/>
</dbReference>
<dbReference type="InterPro" id="IPR003754">
    <property type="entry name" value="4pyrrol_synth_uPrphyn_synth"/>
</dbReference>
<dbReference type="PANTHER" id="PTHR12390">
    <property type="entry name" value="UROPORPHYRINOGEN III SYNTHASE"/>
    <property type="match status" value="1"/>
</dbReference>
<dbReference type="OrthoDB" id="5595751at2759"/>
<dbReference type="PANTHER" id="PTHR12390:SF0">
    <property type="entry name" value="UROPORPHYRINOGEN-III SYNTHASE"/>
    <property type="match status" value="1"/>
</dbReference>
<dbReference type="SUPFAM" id="SSF69618">
    <property type="entry name" value="HemD-like"/>
    <property type="match status" value="1"/>
</dbReference>
<dbReference type="EMBL" id="QPFP01000110">
    <property type="protein sequence ID" value="TEB21452.1"/>
    <property type="molecule type" value="Genomic_DNA"/>
</dbReference>
<name>A0A4Y7SI63_COPMI</name>
<dbReference type="CDD" id="cd06578">
    <property type="entry name" value="HemD"/>
    <property type="match status" value="1"/>
</dbReference>
<keyword evidence="4" id="KW-1185">Reference proteome</keyword>
<dbReference type="Gene3D" id="3.40.50.10090">
    <property type="match status" value="2"/>
</dbReference>
<dbReference type="GO" id="GO:0005829">
    <property type="term" value="C:cytosol"/>
    <property type="evidence" value="ECO:0007669"/>
    <property type="project" value="TreeGrafter"/>
</dbReference>
<dbReference type="EMBL" id="QPFP01000275">
    <property type="protein sequence ID" value="TEB18241.1"/>
    <property type="molecule type" value="Genomic_DNA"/>
</dbReference>
<dbReference type="GO" id="GO:0006780">
    <property type="term" value="P:uroporphyrinogen III biosynthetic process"/>
    <property type="evidence" value="ECO:0007669"/>
    <property type="project" value="InterPro"/>
</dbReference>
<gene>
    <name evidence="3" type="ORF">FA13DRAFT_1799820</name>
    <name evidence="2" type="ORF">FA13DRAFT_1803896</name>
</gene>
<organism evidence="3 4">
    <name type="scientific">Coprinellus micaceus</name>
    <name type="common">Glistening ink-cap mushroom</name>
    <name type="synonym">Coprinus micaceus</name>
    <dbReference type="NCBI Taxonomy" id="71717"/>
    <lineage>
        <taxon>Eukaryota</taxon>
        <taxon>Fungi</taxon>
        <taxon>Dikarya</taxon>
        <taxon>Basidiomycota</taxon>
        <taxon>Agaricomycotina</taxon>
        <taxon>Agaricomycetes</taxon>
        <taxon>Agaricomycetidae</taxon>
        <taxon>Agaricales</taxon>
        <taxon>Agaricineae</taxon>
        <taxon>Psathyrellaceae</taxon>
        <taxon>Coprinellus</taxon>
    </lineage>
</organism>
<dbReference type="InterPro" id="IPR039793">
    <property type="entry name" value="UROS/Hem4"/>
</dbReference>